<proteinExistence type="predicted"/>
<evidence type="ECO:0008006" key="5">
    <source>
        <dbReference type="Google" id="ProtNLM"/>
    </source>
</evidence>
<reference evidence="1 4" key="3">
    <citation type="submission" date="2020-04" db="EMBL/GenBank/DDBJ databases">
        <authorList>
            <consortium name="GenomeTrakr network: Whole genome sequencing for foodborne pathogen traceback"/>
        </authorList>
    </citation>
    <scope>NUCLEOTIDE SEQUENCE [LARGE SCALE GENOMIC DNA]</scope>
    <source>
        <strain evidence="1 4">PSU-2464</strain>
    </source>
</reference>
<reference evidence="2 3" key="1">
    <citation type="submission" date="2019-08" db="EMBL/GenBank/DDBJ databases">
        <title>Plasmid- and chromosome-located mcr-3 in mcr-1-positive Escherichia coli from diseased swine, Taiwan.</title>
        <authorList>
            <person name="Hsu C.-Y."/>
            <person name="Huang W.-C."/>
            <person name="Lauderdale T.-L."/>
        </authorList>
    </citation>
    <scope>NUCLEOTIDE SEQUENCE [LARGE SCALE GENOMIC DNA]</scope>
    <source>
        <strain evidence="2 3">NCYU-26-73</strain>
    </source>
</reference>
<organism evidence="2 3">
    <name type="scientific">Escherichia coli</name>
    <dbReference type="NCBI Taxonomy" id="562"/>
    <lineage>
        <taxon>Bacteria</taxon>
        <taxon>Pseudomonadati</taxon>
        <taxon>Pseudomonadota</taxon>
        <taxon>Gammaproteobacteria</taxon>
        <taxon>Enterobacterales</taxon>
        <taxon>Enterobacteriaceae</taxon>
        <taxon>Escherichia</taxon>
    </lineage>
</organism>
<reference evidence="2 3" key="2">
    <citation type="submission" date="2019-08" db="EMBL/GenBank/DDBJ databases">
        <authorList>
            <person name="Chen F.-J."/>
            <person name="Wu H.-C."/>
            <person name="Liao Y.-C."/>
            <person name="Kuo S.-C."/>
        </authorList>
    </citation>
    <scope>NUCLEOTIDE SEQUENCE [LARGE SCALE GENOMIC DNA]</scope>
    <source>
        <strain evidence="2 3">NCYU-26-73</strain>
    </source>
</reference>
<accession>A0A3W2SE02</accession>
<dbReference type="EMBL" id="CP042615">
    <property type="protein sequence ID" value="QED73388.1"/>
    <property type="molecule type" value="Genomic_DNA"/>
</dbReference>
<dbReference type="RefSeq" id="WP_032194507.1">
    <property type="nucleotide sequence ID" value="NZ_JAJASF010000043.1"/>
</dbReference>
<sequence>MARNAKYYNHNNSTVLACTHERYPHTFKSDWYQHDPCTEEQAEWLIQNYRRRGYEFRKALSLDYRLWIIYVRLPYSERPPRPSRTFQQRIWR</sequence>
<dbReference type="Proteomes" id="UP000519182">
    <property type="component" value="Unassembled WGS sequence"/>
</dbReference>
<protein>
    <recommendedName>
        <fullName evidence="5">Prophage protein</fullName>
    </recommendedName>
</protein>
<evidence type="ECO:0000313" key="4">
    <source>
        <dbReference type="Proteomes" id="UP000519182"/>
    </source>
</evidence>
<evidence type="ECO:0000313" key="2">
    <source>
        <dbReference type="EMBL" id="QED73388.1"/>
    </source>
</evidence>
<evidence type="ECO:0000313" key="1">
    <source>
        <dbReference type="EMBL" id="EFM1447367.1"/>
    </source>
</evidence>
<evidence type="ECO:0000313" key="3">
    <source>
        <dbReference type="Proteomes" id="UP000321299"/>
    </source>
</evidence>
<dbReference type="EMBL" id="AATJYL010000038">
    <property type="protein sequence ID" value="EFM1447367.1"/>
    <property type="molecule type" value="Genomic_DNA"/>
</dbReference>
<dbReference type="Proteomes" id="UP000321299">
    <property type="component" value="Chromosome"/>
</dbReference>
<dbReference type="PROSITE" id="PS51257">
    <property type="entry name" value="PROKAR_LIPOPROTEIN"/>
    <property type="match status" value="1"/>
</dbReference>
<name>A0A3W2SE02_ECOLX</name>
<gene>
    <name evidence="2" type="ORF">FTV93_03015</name>
    <name evidence="1" type="ORF">HEP34_003750</name>
</gene>
<dbReference type="AlphaFoldDB" id="A0A3W2SE02"/>